<reference evidence="9" key="1">
    <citation type="submission" date="2020-06" db="EMBL/GenBank/DDBJ databases">
        <authorList>
            <person name="Li T."/>
            <person name="Hu X."/>
            <person name="Zhang T."/>
            <person name="Song X."/>
            <person name="Zhang H."/>
            <person name="Dai N."/>
            <person name="Sheng W."/>
            <person name="Hou X."/>
            <person name="Wei L."/>
        </authorList>
    </citation>
    <scope>NUCLEOTIDE SEQUENCE</scope>
    <source>
        <strain evidence="9">KEN1</strain>
        <tissue evidence="9">Leaf</tissue>
    </source>
</reference>
<evidence type="ECO:0000313" key="9">
    <source>
        <dbReference type="EMBL" id="KAL0407509.1"/>
    </source>
</evidence>
<keyword evidence="5 6" id="KW-0472">Membrane</keyword>
<feature type="region of interest" description="Disordered" evidence="7">
    <location>
        <begin position="1"/>
        <end position="20"/>
    </location>
</feature>
<comment type="similarity">
    <text evidence="2 6">Belongs to the CDC50/LEM3 family.</text>
</comment>
<reference evidence="9" key="2">
    <citation type="journal article" date="2024" name="Plant">
        <title>Genomic evolution and insights into agronomic trait innovations of Sesamum species.</title>
        <authorList>
            <person name="Miao H."/>
            <person name="Wang L."/>
            <person name="Qu L."/>
            <person name="Liu H."/>
            <person name="Sun Y."/>
            <person name="Le M."/>
            <person name="Wang Q."/>
            <person name="Wei S."/>
            <person name="Zheng Y."/>
            <person name="Lin W."/>
            <person name="Duan Y."/>
            <person name="Cao H."/>
            <person name="Xiong S."/>
            <person name="Wang X."/>
            <person name="Wei L."/>
            <person name="Li C."/>
            <person name="Ma Q."/>
            <person name="Ju M."/>
            <person name="Zhao R."/>
            <person name="Li G."/>
            <person name="Mu C."/>
            <person name="Tian Q."/>
            <person name="Mei H."/>
            <person name="Zhang T."/>
            <person name="Gao T."/>
            <person name="Zhang H."/>
        </authorList>
    </citation>
    <scope>NUCLEOTIDE SEQUENCE</scope>
    <source>
        <strain evidence="9">KEN1</strain>
    </source>
</reference>
<evidence type="ECO:0000256" key="7">
    <source>
        <dbReference type="SAM" id="MobiDB-lite"/>
    </source>
</evidence>
<keyword evidence="4 8" id="KW-1133">Transmembrane helix</keyword>
<accession>A0AAW2TSU4</accession>
<dbReference type="GO" id="GO:0005783">
    <property type="term" value="C:endoplasmic reticulum"/>
    <property type="evidence" value="ECO:0007669"/>
    <property type="project" value="TreeGrafter"/>
</dbReference>
<dbReference type="PANTHER" id="PTHR10926:SF29">
    <property type="entry name" value="ALA-INTERACTING SUBUNIT 2-RELATED"/>
    <property type="match status" value="1"/>
</dbReference>
<gene>
    <name evidence="9" type="ORF">Slati_4064800</name>
</gene>
<dbReference type="GO" id="GO:0005794">
    <property type="term" value="C:Golgi apparatus"/>
    <property type="evidence" value="ECO:0007669"/>
    <property type="project" value="TreeGrafter"/>
</dbReference>
<proteinExistence type="inferred from homology"/>
<dbReference type="PANTHER" id="PTHR10926">
    <property type="entry name" value="CELL CYCLE CONTROL PROTEIN 50"/>
    <property type="match status" value="1"/>
</dbReference>
<organism evidence="9">
    <name type="scientific">Sesamum latifolium</name>
    <dbReference type="NCBI Taxonomy" id="2727402"/>
    <lineage>
        <taxon>Eukaryota</taxon>
        <taxon>Viridiplantae</taxon>
        <taxon>Streptophyta</taxon>
        <taxon>Embryophyta</taxon>
        <taxon>Tracheophyta</taxon>
        <taxon>Spermatophyta</taxon>
        <taxon>Magnoliopsida</taxon>
        <taxon>eudicotyledons</taxon>
        <taxon>Gunneridae</taxon>
        <taxon>Pentapetalae</taxon>
        <taxon>asterids</taxon>
        <taxon>lamiids</taxon>
        <taxon>Lamiales</taxon>
        <taxon>Pedaliaceae</taxon>
        <taxon>Sesamum</taxon>
    </lineage>
</organism>
<evidence type="ECO:0000256" key="4">
    <source>
        <dbReference type="ARBA" id="ARBA00022989"/>
    </source>
</evidence>
<evidence type="ECO:0000256" key="6">
    <source>
        <dbReference type="PIRNR" id="PIRNR015840"/>
    </source>
</evidence>
<comment type="subcellular location">
    <subcellularLocation>
        <location evidence="1">Membrane</location>
    </subcellularLocation>
</comment>
<evidence type="ECO:0000256" key="5">
    <source>
        <dbReference type="ARBA" id="ARBA00023136"/>
    </source>
</evidence>
<comment type="caution">
    <text evidence="9">The sequence shown here is derived from an EMBL/GenBank/DDBJ whole genome shotgun (WGS) entry which is preliminary data.</text>
</comment>
<dbReference type="EMBL" id="JACGWN010000014">
    <property type="protein sequence ID" value="KAL0407509.1"/>
    <property type="molecule type" value="Genomic_DNA"/>
</dbReference>
<dbReference type="PIRSF" id="PIRSF015840">
    <property type="entry name" value="DUF284_TM_euk"/>
    <property type="match status" value="1"/>
</dbReference>
<feature type="transmembrane region" description="Helical" evidence="8">
    <location>
        <begin position="257"/>
        <end position="279"/>
    </location>
</feature>
<dbReference type="AlphaFoldDB" id="A0AAW2TSU4"/>
<evidence type="ECO:0000256" key="2">
    <source>
        <dbReference type="ARBA" id="ARBA00009457"/>
    </source>
</evidence>
<name>A0AAW2TSU4_9LAMI</name>
<sequence>MDGRSSSIPAGIETDSVPLRQGRSKSKYDVECVPVLYRSNKLSYIKDNSIPKNCSKSLKVVFSAAIPKHMKAPIYIYYQLDNYYQNHRRYVKSRSDQQLLHGLKHHDISSCAPEDFNHGLPVVPCGLIAWSLFNDTYSFFRGIDEMKVNRKNIAWKSDHDYKFGKQVYPFNFQNGTLSGGAHLDPNIPLSDQEDLIVWLRTSALPTFRKLYGRIEEDLDADDIITVKLLNNYNTYSFSGSKKLVLSTSSWLGGHNNFLGMAYISIGACFIFVAFVFMLIHVKNPRPYGDTTNLSWNWKPMSG</sequence>
<evidence type="ECO:0000256" key="8">
    <source>
        <dbReference type="SAM" id="Phobius"/>
    </source>
</evidence>
<dbReference type="GO" id="GO:0005886">
    <property type="term" value="C:plasma membrane"/>
    <property type="evidence" value="ECO:0007669"/>
    <property type="project" value="TreeGrafter"/>
</dbReference>
<protein>
    <recommendedName>
        <fullName evidence="6">ALA-interacting subunit</fullName>
    </recommendedName>
</protein>
<evidence type="ECO:0000256" key="3">
    <source>
        <dbReference type="ARBA" id="ARBA00022692"/>
    </source>
</evidence>
<dbReference type="Pfam" id="PF03381">
    <property type="entry name" value="CDC50"/>
    <property type="match status" value="1"/>
</dbReference>
<dbReference type="InterPro" id="IPR005045">
    <property type="entry name" value="CDC50/LEM3_fam"/>
</dbReference>
<keyword evidence="3 8" id="KW-0812">Transmembrane</keyword>
<evidence type="ECO:0000256" key="1">
    <source>
        <dbReference type="ARBA" id="ARBA00004370"/>
    </source>
</evidence>